<dbReference type="Proteomes" id="UP001165427">
    <property type="component" value="Unassembled WGS sequence"/>
</dbReference>
<evidence type="ECO:0000256" key="1">
    <source>
        <dbReference type="ARBA" id="ARBA00001936"/>
    </source>
</evidence>
<comment type="caution">
    <text evidence="7">The sequence shown here is derived from an EMBL/GenBank/DDBJ whole genome shotgun (WGS) entry which is preliminary data.</text>
</comment>
<evidence type="ECO:0000256" key="5">
    <source>
        <dbReference type="ARBA" id="ARBA00022842"/>
    </source>
</evidence>
<evidence type="ECO:0000256" key="4">
    <source>
        <dbReference type="ARBA" id="ARBA00022801"/>
    </source>
</evidence>
<reference evidence="7" key="1">
    <citation type="submission" date="2022-04" db="EMBL/GenBank/DDBJ databases">
        <title>Desulfatitalea alkaliphila sp. nov., a novel anaerobic sulfate-reducing bacterium isolated from terrestrial mud volcano, Taman Peninsula, Russia.</title>
        <authorList>
            <person name="Khomyakova M.A."/>
            <person name="Merkel A.Y."/>
            <person name="Slobodkin A.I."/>
        </authorList>
    </citation>
    <scope>NUCLEOTIDE SEQUENCE</scope>
    <source>
        <strain evidence="7">M08but</strain>
    </source>
</reference>
<keyword evidence="6" id="KW-0464">Manganese</keyword>
<dbReference type="SUPFAM" id="SSF55811">
    <property type="entry name" value="Nudix"/>
    <property type="match status" value="1"/>
</dbReference>
<keyword evidence="3" id="KW-0479">Metal-binding</keyword>
<organism evidence="7 8">
    <name type="scientific">Desulfatitalea alkaliphila</name>
    <dbReference type="NCBI Taxonomy" id="2929485"/>
    <lineage>
        <taxon>Bacteria</taxon>
        <taxon>Pseudomonadati</taxon>
        <taxon>Thermodesulfobacteriota</taxon>
        <taxon>Desulfobacteria</taxon>
        <taxon>Desulfobacterales</taxon>
        <taxon>Desulfosarcinaceae</taxon>
        <taxon>Desulfatitalea</taxon>
    </lineage>
</organism>
<accession>A0AA41ULS5</accession>
<comment type="cofactor">
    <cofactor evidence="1">
        <name>Mn(2+)</name>
        <dbReference type="ChEBI" id="CHEBI:29035"/>
    </cofactor>
</comment>
<evidence type="ECO:0000313" key="8">
    <source>
        <dbReference type="Proteomes" id="UP001165427"/>
    </source>
</evidence>
<evidence type="ECO:0000256" key="6">
    <source>
        <dbReference type="ARBA" id="ARBA00023211"/>
    </source>
</evidence>
<evidence type="ECO:0000313" key="7">
    <source>
        <dbReference type="EMBL" id="MCJ8502707.1"/>
    </source>
</evidence>
<dbReference type="InterPro" id="IPR045121">
    <property type="entry name" value="CoAse"/>
</dbReference>
<gene>
    <name evidence="7" type="ORF">MRX98_19180</name>
</gene>
<name>A0AA41ULS5_9BACT</name>
<evidence type="ECO:0000256" key="2">
    <source>
        <dbReference type="ARBA" id="ARBA00001946"/>
    </source>
</evidence>
<keyword evidence="5" id="KW-0460">Magnesium</keyword>
<evidence type="ECO:0000256" key="3">
    <source>
        <dbReference type="ARBA" id="ARBA00022723"/>
    </source>
</evidence>
<dbReference type="EMBL" id="JALJRB010000031">
    <property type="protein sequence ID" value="MCJ8502707.1"/>
    <property type="molecule type" value="Genomic_DNA"/>
</dbReference>
<dbReference type="InterPro" id="IPR015797">
    <property type="entry name" value="NUDIX_hydrolase-like_dom_sf"/>
</dbReference>
<keyword evidence="8" id="KW-1185">Reference proteome</keyword>
<comment type="cofactor">
    <cofactor evidence="2">
        <name>Mg(2+)</name>
        <dbReference type="ChEBI" id="CHEBI:18420"/>
    </cofactor>
</comment>
<dbReference type="GO" id="GO:0046872">
    <property type="term" value="F:metal ion binding"/>
    <property type="evidence" value="ECO:0007669"/>
    <property type="project" value="UniProtKB-KW"/>
</dbReference>
<sequence>MGSAWQNDLLRDPSALRAHIDRTVGIEPLSRGPADTDPTSLKRDSVVLFVLSQFAGGADAGEPCLILNKRSPRVRQAGDLCCPGGGFSLPADRLLARLMDLPGSPLKRWTGWRGRHNPRTRRLALLLSAGLREAWEEMRLNPLGVRFLGMLPQQHLVMFKRVIHPMVGWAPAQRLRPNWEVARIVPIPLRHLLDPARYGRFRPMVIPENDNERQRLRHEDFPCFIHEDDHGREMLWGATYRITLSFLARVFDFQPPEVDRLPLVHRRLDPNYLNGSRWDPTTAQRNDVRDW</sequence>
<keyword evidence="4" id="KW-0378">Hydrolase</keyword>
<protein>
    <submittedName>
        <fullName evidence="7">CoA pyrophosphatase</fullName>
    </submittedName>
</protein>
<dbReference type="PANTHER" id="PTHR12992:SF11">
    <property type="entry name" value="MITOCHONDRIAL COENZYME A DIPHOSPHATASE NUDT8"/>
    <property type="match status" value="1"/>
</dbReference>
<dbReference type="GO" id="GO:0010945">
    <property type="term" value="F:coenzyme A diphosphatase activity"/>
    <property type="evidence" value="ECO:0007669"/>
    <property type="project" value="InterPro"/>
</dbReference>
<dbReference type="AlphaFoldDB" id="A0AA41ULS5"/>
<dbReference type="PANTHER" id="PTHR12992">
    <property type="entry name" value="NUDIX HYDROLASE"/>
    <property type="match status" value="1"/>
</dbReference>
<dbReference type="RefSeq" id="WP_246913920.1">
    <property type="nucleotide sequence ID" value="NZ_JALJRB010000031.1"/>
</dbReference>
<dbReference type="Gene3D" id="3.90.79.10">
    <property type="entry name" value="Nucleoside Triphosphate Pyrophosphohydrolase"/>
    <property type="match status" value="1"/>
</dbReference>
<proteinExistence type="predicted"/>